<evidence type="ECO:0000313" key="4">
    <source>
        <dbReference type="Proteomes" id="UP000659223"/>
    </source>
</evidence>
<dbReference type="Pfam" id="PF24883">
    <property type="entry name" value="NPHP3_N"/>
    <property type="match status" value="1"/>
</dbReference>
<dbReference type="SUPFAM" id="SSF52540">
    <property type="entry name" value="P-loop containing nucleoside triphosphate hydrolases"/>
    <property type="match status" value="1"/>
</dbReference>
<evidence type="ECO:0000259" key="2">
    <source>
        <dbReference type="Pfam" id="PF24883"/>
    </source>
</evidence>
<dbReference type="Gene3D" id="3.40.50.300">
    <property type="entry name" value="P-loop containing nucleotide triphosphate hydrolases"/>
    <property type="match status" value="1"/>
</dbReference>
<sequence>MVVEIAVGALLKAVATGAIGSLSGKVTGAAWEKLKRDPAVTAFQRALARALELYGSTGQRLALAKPLLARRGPLSDEEVTAELGKVLRPDAAPDPAVIAAHWRAALDGPVSADLTAEAAILLGHLTAELREEEVFRPVFAQRSLEAIADSSEAGAEALQQLVENLANLTRLTGSGLAGLADAVRSVHPALSLHVRSWTRLINERTRGFVGRAFVFEAFEAFTGSNPCGYFLVLAKPGVGKTAIAAELVRRGGHVHHFNVRAEGVNRADMFLRSVCAQLVAAFGLPYTDLPPDAHRDAGFLSAVLDQVSERLADGERCVIVVDGLDEVETSDHEMANVLFLPTLLPPGVFVVATVRDGSPVPLRVDCARLPFRIDAGSAENLADIRAYVGSAAARAGGFMAARRLTSDGFVRLLTERSEGNFMYLRHVLPEVISGRYDDTRIPQGLENYYEDHWRLMRSGGRLEEQLPVLMALTTVDTPLTASAIAEFAGVPDPLRTVSLLAQWGQFLVADKTELDGRPRTRYRIYHQSFRDFLREKEEVGELTVTHRQALDRAADALWNRLQSHD</sequence>
<organism evidence="3 4">
    <name type="scientific">Streptomyces hiroshimensis</name>
    <dbReference type="NCBI Taxonomy" id="66424"/>
    <lineage>
        <taxon>Bacteria</taxon>
        <taxon>Bacillati</taxon>
        <taxon>Actinomycetota</taxon>
        <taxon>Actinomycetes</taxon>
        <taxon>Kitasatosporales</taxon>
        <taxon>Streptomycetaceae</taxon>
        <taxon>Streptomyces</taxon>
    </lineage>
</organism>
<dbReference type="InterPro" id="IPR056884">
    <property type="entry name" value="NPHP3-like_N"/>
</dbReference>
<dbReference type="InterPro" id="IPR027417">
    <property type="entry name" value="P-loop_NTPase"/>
</dbReference>
<name>A0ABQ2Y6L7_9ACTN</name>
<keyword evidence="4" id="KW-1185">Reference proteome</keyword>
<proteinExistence type="predicted"/>
<dbReference type="RefSeq" id="WP_190020209.1">
    <property type="nucleotide sequence ID" value="NZ_BMUT01000001.1"/>
</dbReference>
<keyword evidence="1" id="KW-0677">Repeat</keyword>
<feature type="domain" description="Nephrocystin 3-like N-terminal" evidence="2">
    <location>
        <begin position="225"/>
        <end position="336"/>
    </location>
</feature>
<dbReference type="EMBL" id="BMUT01000001">
    <property type="protein sequence ID" value="GGX66195.1"/>
    <property type="molecule type" value="Genomic_DNA"/>
</dbReference>
<accession>A0ABQ2Y6L7</accession>
<protein>
    <recommendedName>
        <fullName evidence="2">Nephrocystin 3-like N-terminal domain-containing protein</fullName>
    </recommendedName>
</protein>
<comment type="caution">
    <text evidence="3">The sequence shown here is derived from an EMBL/GenBank/DDBJ whole genome shotgun (WGS) entry which is preliminary data.</text>
</comment>
<dbReference type="PANTHER" id="PTHR10039:SF15">
    <property type="entry name" value="NACHT DOMAIN-CONTAINING PROTEIN"/>
    <property type="match status" value="1"/>
</dbReference>
<reference evidence="4" key="1">
    <citation type="journal article" date="2019" name="Int. J. Syst. Evol. Microbiol.">
        <title>The Global Catalogue of Microorganisms (GCM) 10K type strain sequencing project: providing services to taxonomists for standard genome sequencing and annotation.</title>
        <authorList>
            <consortium name="The Broad Institute Genomics Platform"/>
            <consortium name="The Broad Institute Genome Sequencing Center for Infectious Disease"/>
            <person name="Wu L."/>
            <person name="Ma J."/>
        </authorList>
    </citation>
    <scope>NUCLEOTIDE SEQUENCE [LARGE SCALE GENOMIC DNA]</scope>
    <source>
        <strain evidence="4">JCM 4586</strain>
    </source>
</reference>
<evidence type="ECO:0000256" key="1">
    <source>
        <dbReference type="ARBA" id="ARBA00022737"/>
    </source>
</evidence>
<gene>
    <name evidence="3" type="ORF">GCM10010324_09110</name>
</gene>
<dbReference type="Proteomes" id="UP000659223">
    <property type="component" value="Unassembled WGS sequence"/>
</dbReference>
<dbReference type="PANTHER" id="PTHR10039">
    <property type="entry name" value="AMELOGENIN"/>
    <property type="match status" value="1"/>
</dbReference>
<evidence type="ECO:0000313" key="3">
    <source>
        <dbReference type="EMBL" id="GGX66195.1"/>
    </source>
</evidence>